<organism evidence="4 5">
    <name type="scientific">Crassostrea virginica</name>
    <name type="common">Eastern oyster</name>
    <dbReference type="NCBI Taxonomy" id="6565"/>
    <lineage>
        <taxon>Eukaryota</taxon>
        <taxon>Metazoa</taxon>
        <taxon>Spiralia</taxon>
        <taxon>Lophotrochozoa</taxon>
        <taxon>Mollusca</taxon>
        <taxon>Bivalvia</taxon>
        <taxon>Autobranchia</taxon>
        <taxon>Pteriomorphia</taxon>
        <taxon>Ostreida</taxon>
        <taxon>Ostreoidea</taxon>
        <taxon>Ostreidae</taxon>
        <taxon>Crassostrea</taxon>
    </lineage>
</organism>
<feature type="compositionally biased region" description="Basic and acidic residues" evidence="2">
    <location>
        <begin position="1345"/>
        <end position="1354"/>
    </location>
</feature>
<feature type="compositionally biased region" description="Polar residues" evidence="2">
    <location>
        <begin position="1356"/>
        <end position="1365"/>
    </location>
</feature>
<dbReference type="KEGG" id="cvn:111112490"/>
<dbReference type="InterPro" id="IPR022782">
    <property type="entry name" value="AIP3-like_C"/>
</dbReference>
<feature type="compositionally biased region" description="Low complexity" evidence="2">
    <location>
        <begin position="1319"/>
        <end position="1330"/>
    </location>
</feature>
<feature type="compositionally biased region" description="Polar residues" evidence="2">
    <location>
        <begin position="626"/>
        <end position="654"/>
    </location>
</feature>
<feature type="compositionally biased region" description="Low complexity" evidence="2">
    <location>
        <begin position="1047"/>
        <end position="1058"/>
    </location>
</feature>
<feature type="compositionally biased region" description="Polar residues" evidence="2">
    <location>
        <begin position="37"/>
        <end position="48"/>
    </location>
</feature>
<dbReference type="RefSeq" id="XP_022305713.1">
    <property type="nucleotide sequence ID" value="XM_022450005.1"/>
</dbReference>
<evidence type="ECO:0000313" key="5">
    <source>
        <dbReference type="RefSeq" id="XP_022305713.1"/>
    </source>
</evidence>
<feature type="region of interest" description="Disordered" evidence="2">
    <location>
        <begin position="616"/>
        <end position="661"/>
    </location>
</feature>
<feature type="compositionally biased region" description="Polar residues" evidence="2">
    <location>
        <begin position="690"/>
        <end position="712"/>
    </location>
</feature>
<feature type="compositionally biased region" description="Basic and acidic residues" evidence="2">
    <location>
        <begin position="1071"/>
        <end position="1082"/>
    </location>
</feature>
<name>A0A8B8BQU0_CRAVI</name>
<feature type="region of interest" description="Disordered" evidence="2">
    <location>
        <begin position="28"/>
        <end position="86"/>
    </location>
</feature>
<feature type="region of interest" description="Disordered" evidence="2">
    <location>
        <begin position="1203"/>
        <end position="1332"/>
    </location>
</feature>
<feature type="compositionally biased region" description="Polar residues" evidence="2">
    <location>
        <begin position="1280"/>
        <end position="1291"/>
    </location>
</feature>
<proteinExistence type="predicted"/>
<feature type="compositionally biased region" description="Basic and acidic residues" evidence="2">
    <location>
        <begin position="1226"/>
        <end position="1243"/>
    </location>
</feature>
<dbReference type="Pfam" id="PF03915">
    <property type="entry name" value="AIP3"/>
    <property type="match status" value="2"/>
</dbReference>
<dbReference type="InterPro" id="IPR051825">
    <property type="entry name" value="SRCIN1"/>
</dbReference>
<feature type="region of interest" description="Disordered" evidence="2">
    <location>
        <begin position="286"/>
        <end position="306"/>
    </location>
</feature>
<feature type="compositionally biased region" description="Polar residues" evidence="2">
    <location>
        <begin position="452"/>
        <end position="474"/>
    </location>
</feature>
<feature type="region of interest" description="Disordered" evidence="2">
    <location>
        <begin position="412"/>
        <end position="581"/>
    </location>
</feature>
<dbReference type="GeneID" id="111112490"/>
<evidence type="ECO:0000259" key="3">
    <source>
        <dbReference type="Pfam" id="PF03915"/>
    </source>
</evidence>
<evidence type="ECO:0000256" key="1">
    <source>
        <dbReference type="ARBA" id="ARBA00023054"/>
    </source>
</evidence>
<feature type="compositionally biased region" description="Polar residues" evidence="2">
    <location>
        <begin position="1017"/>
        <end position="1028"/>
    </location>
</feature>
<evidence type="ECO:0000256" key="2">
    <source>
        <dbReference type="SAM" id="MobiDB-lite"/>
    </source>
</evidence>
<keyword evidence="4" id="KW-1185">Reference proteome</keyword>
<dbReference type="PANTHER" id="PTHR22741">
    <property type="entry name" value="P140CAP/SNIP-RELATED"/>
    <property type="match status" value="1"/>
</dbReference>
<dbReference type="OrthoDB" id="6022652at2759"/>
<dbReference type="Gene3D" id="1.20.58.1540">
    <property type="entry name" value="Actin interacting protein 3, C-terminal domain"/>
    <property type="match status" value="1"/>
</dbReference>
<feature type="compositionally biased region" description="Polar residues" evidence="2">
    <location>
        <begin position="505"/>
        <end position="522"/>
    </location>
</feature>
<accession>A0A8B8BQU0</accession>
<protein>
    <submittedName>
        <fullName evidence="5">Coiled-coil domain-containing protein CG32809-like isoform X1</fullName>
    </submittedName>
</protein>
<dbReference type="PANTHER" id="PTHR22741:SF10">
    <property type="entry name" value="COILED-COIL DOMAIN-CONTAINING PROTEIN CG32809"/>
    <property type="match status" value="1"/>
</dbReference>
<dbReference type="Proteomes" id="UP000694844">
    <property type="component" value="Chromosome 9"/>
</dbReference>
<evidence type="ECO:0000313" key="4">
    <source>
        <dbReference type="Proteomes" id="UP000694844"/>
    </source>
</evidence>
<feature type="domain" description="Actin interacting protein 3-like C-terminal" evidence="3">
    <location>
        <begin position="669"/>
        <end position="985"/>
    </location>
</feature>
<keyword evidence="1" id="KW-0175">Coiled coil</keyword>
<reference evidence="5" key="1">
    <citation type="submission" date="2025-08" db="UniProtKB">
        <authorList>
            <consortium name="RefSeq"/>
        </authorList>
    </citation>
    <scope>IDENTIFICATION</scope>
    <source>
        <tissue evidence="5">Whole sample</tissue>
    </source>
</reference>
<feature type="region of interest" description="Disordered" evidence="2">
    <location>
        <begin position="690"/>
        <end position="713"/>
    </location>
</feature>
<gene>
    <name evidence="5" type="primary">LOC111112490</name>
</gene>
<feature type="compositionally biased region" description="Basic and acidic residues" evidence="2">
    <location>
        <begin position="416"/>
        <end position="429"/>
    </location>
</feature>
<feature type="region of interest" description="Disordered" evidence="2">
    <location>
        <begin position="182"/>
        <end position="212"/>
    </location>
</feature>
<sequence>MFKAMKDSVLGCLFGGFTAHSQCGQEVTVSRDRSPHQRQPSASATWNVGQEKGRKGPTKKPVGKSPRPQEDVPLVLHPPPKRRPQYLLDLKSDTPYLESDLVINRSRTPASEVGHQHPPQVHRIEADVHQSYHGNHHYDDLPVRGILKKRQHQAITSPSSVSHGAGTLLNRARSPESPIYLSLQPRSGAGATTQRLTPEVGDPSEVPGRPEDLSQESIDFLNFLLREFRKEESVKKREAFLTMLAKRYPHYAERIHRPASESGYPAQHRRPRDPHRRATTVVTYNPGCEQDYDNRSDTMSSVDGQTSFRRGGWMRNSMPAMRSPPSAYDKMSGVVFLVVGDQTKKAELPNEITHLDTVRALFVRSFPGKLTMEYLASPKLKIYILDTMTNIYYQLEDLQDIKDRTVLRLYESDSEDPQRVRDPPPEIRGKQMQVSRETTPPRIPEQGRRLQTLPSGMTHSYPPSQEYPPTTQRTKSADRSRSLPRGQGPDYGYITHHAGDRTHVPIQNNSSDGHHYQSTSPDRPNLRPIPEHRHYLNGHHHGNHGNDVRRSPPTSRSRSADPYYRDLSPPSHAITAPGAPPQTYVAKGVRANTMVCPLRATGPASQETRNMNRHTLAFTPMGEPPNQGTTRSQSYRVTPDPSQHIPQRPRSVTPQPTPPDEVTQFRMNKMEEQIASLAAWVQTAVTTTGSCASSVRSSHTTTPSEQPSSATSIEEADLFPFSRGLSDISGVTQKPVTRNVKDGIMTIKKQASDLKGDLRQIRRMHQLSRESLQESIHETMKKIATALRSVPGAEHQLLRQHRIEADEMCQTYMEKKGKANKELSDLEGAVEELREDVISRQCRVNMSDVEGMALMLSTVTKTFGELKAGFPDMQKDLKRVMAGEMEVVVNEEKFLKEEPESVEDALKRCKRLTGTLFTLKRLASVQEHRAPQIPTKLVGGKIPSAEDKRALLENIKAMVPDHQTRLRKLEAADASRQRKKKIITQQEALKFGKSLEIATRLLKPGSKESISDIPTEDCSSATPPTSVTANPKSASSSNPSKADKLPSRSAPVSPSAPSIGKSERLSSSQEISEKQDEDCVYREDDPRRQAALLAMKKDVARAAFFSSITTPPTSPSPTEELQSITSPRQLMDYTVHITQKKDSSTGETQYTVTDGRFSQASHSCATAQLVTTSTTASLTGKSSVSMATRLSPTSIPRISSVVKSTETVESSKITRKVRTSTPIASRETEKGISKIPSLRKDGPSENTSGTSEAKPKKIPPPPPPRKSSRLASPGGKMDTEVSQNGSVSLLSTKPEIPPKDISILGGHQMLVKDSGIGTSTPKSSVLPKPSSKFEKGIMEAIAVKNKGDNFKDSEGQMDSPSQTVTEHIAQGAKPKVPPTSRKPKPPPPQRKSSLTHSEEKSHIPKATGDS</sequence>
<feature type="domain" description="Actin interacting protein 3-like C-terminal" evidence="3">
    <location>
        <begin position="336"/>
        <end position="420"/>
    </location>
</feature>
<dbReference type="GO" id="GO:0005737">
    <property type="term" value="C:cytoplasm"/>
    <property type="evidence" value="ECO:0007669"/>
    <property type="project" value="TreeGrafter"/>
</dbReference>
<feature type="region of interest" description="Disordered" evidence="2">
    <location>
        <begin position="1345"/>
        <end position="1410"/>
    </location>
</feature>
<feature type="compositionally biased region" description="Low complexity" evidence="2">
    <location>
        <begin position="1029"/>
        <end position="1040"/>
    </location>
</feature>
<feature type="compositionally biased region" description="Polar residues" evidence="2">
    <location>
        <begin position="297"/>
        <end position="306"/>
    </location>
</feature>
<feature type="region of interest" description="Disordered" evidence="2">
    <location>
        <begin position="1007"/>
        <end position="1082"/>
    </location>
</feature>